<name>A0A6J5NKD2_9CAUD</name>
<proteinExistence type="predicted"/>
<sequence length="100" mass="10899">MKANSLDVLGGVADRLGQIKAQLADLKKEEGKLKQELIDSGLAVVEGSFYRVAVSESEGKVLVDWRKIAEKFSPSRQLVKANTSIGEAYFTVRVSARKSS</sequence>
<gene>
    <name evidence="1" type="ORF">UFOVP713_68</name>
</gene>
<reference evidence="1" key="1">
    <citation type="submission" date="2020-04" db="EMBL/GenBank/DDBJ databases">
        <authorList>
            <person name="Chiriac C."/>
            <person name="Salcher M."/>
            <person name="Ghai R."/>
            <person name="Kavagutti S V."/>
        </authorList>
    </citation>
    <scope>NUCLEOTIDE SEQUENCE</scope>
</reference>
<protein>
    <submittedName>
        <fullName evidence="1">Uncharacterized protein</fullName>
    </submittedName>
</protein>
<accession>A0A6J5NKD2</accession>
<dbReference type="EMBL" id="LR796676">
    <property type="protein sequence ID" value="CAB4159267.1"/>
    <property type="molecule type" value="Genomic_DNA"/>
</dbReference>
<evidence type="ECO:0000313" key="1">
    <source>
        <dbReference type="EMBL" id="CAB4159267.1"/>
    </source>
</evidence>
<organism evidence="1">
    <name type="scientific">uncultured Caudovirales phage</name>
    <dbReference type="NCBI Taxonomy" id="2100421"/>
    <lineage>
        <taxon>Viruses</taxon>
        <taxon>Duplodnaviria</taxon>
        <taxon>Heunggongvirae</taxon>
        <taxon>Uroviricota</taxon>
        <taxon>Caudoviricetes</taxon>
        <taxon>Peduoviridae</taxon>
        <taxon>Maltschvirus</taxon>
        <taxon>Maltschvirus maltsch</taxon>
    </lineage>
</organism>